<dbReference type="EMBL" id="JAGZCZ010000004">
    <property type="protein sequence ID" value="MBS5519477.1"/>
    <property type="molecule type" value="Genomic_DNA"/>
</dbReference>
<feature type="chain" id="PRO_5037601734" evidence="1">
    <location>
        <begin position="24"/>
        <end position="464"/>
    </location>
</feature>
<proteinExistence type="predicted"/>
<keyword evidence="1" id="KW-0732">Signal</keyword>
<reference evidence="2" key="1">
    <citation type="submission" date="2021-02" db="EMBL/GenBank/DDBJ databases">
        <title>Infant gut strain persistence is associated with maternal origin, phylogeny, and functional potential including surface adhesion and iron acquisition.</title>
        <authorList>
            <person name="Lou Y.C."/>
        </authorList>
    </citation>
    <scope>NUCLEOTIDE SEQUENCE</scope>
    <source>
        <strain evidence="2">L3_106_000M1_dasL3_106_000M1_concoct_15</strain>
    </source>
</reference>
<organism evidence="2 3">
    <name type="scientific">Acidaminococcus intestini</name>
    <dbReference type="NCBI Taxonomy" id="187327"/>
    <lineage>
        <taxon>Bacteria</taxon>
        <taxon>Bacillati</taxon>
        <taxon>Bacillota</taxon>
        <taxon>Negativicutes</taxon>
        <taxon>Acidaminococcales</taxon>
        <taxon>Acidaminococcaceae</taxon>
        <taxon>Acidaminococcus</taxon>
    </lineage>
</organism>
<dbReference type="Proteomes" id="UP000754226">
    <property type="component" value="Unassembled WGS sequence"/>
</dbReference>
<sequence>MRIHHSLVLAVLLSLGTTGTVFAETAPAAAAQTEPAAVKAQQAVPSLPVIPSDENGEALDPSLFKAVKTVSGETLSLGDGYAASQQDQNALYFQNGANITVTHSNISKLGHTTSIKGSRLNGQNALVLSHNSTALLEGCVLNGQADGAAAVFAAGPEASVKLHNTNVRTSGLWSPGLAVQKEGKAEANNVNIGTTGAYSAALSAGGGKSTVTVTQSTLSTTGIESPIIYSGGDIAVSEVRGGAGASNLVVVEGSNVAHLEYADFTGGGTEGILLYRQLSKVPDADHVTRFSAKHASLRHVGAGPMFFVTNTNARIYAEMTGFQYEGKELIRVKAGRWGKEGQNGAALEFIGNNQPMSGDITVDALSSVTMTLQNESHWYGTINEKKTAKSVKVGLDGKSTWSLSGDAHVNVLIDGDTTLKNITGNGYHIFYDSTDPMNHWLDGRTFTLTGGGSVTPEPAVMAAK</sequence>
<evidence type="ECO:0000313" key="2">
    <source>
        <dbReference type="EMBL" id="MBS5519477.1"/>
    </source>
</evidence>
<accession>A0A943EC70</accession>
<comment type="caution">
    <text evidence="2">The sequence shown here is derived from an EMBL/GenBank/DDBJ whole genome shotgun (WGS) entry which is preliminary data.</text>
</comment>
<gene>
    <name evidence="2" type="ORF">KHX13_03950</name>
</gene>
<feature type="signal peptide" evidence="1">
    <location>
        <begin position="1"/>
        <end position="23"/>
    </location>
</feature>
<name>A0A943EC70_9FIRM</name>
<dbReference type="Gene3D" id="2.160.20.20">
    <property type="match status" value="1"/>
</dbReference>
<dbReference type="InterPro" id="IPR012332">
    <property type="entry name" value="Autotransporter_pectin_lyase_C"/>
</dbReference>
<evidence type="ECO:0000256" key="1">
    <source>
        <dbReference type="SAM" id="SignalP"/>
    </source>
</evidence>
<dbReference type="AlphaFoldDB" id="A0A943EC70"/>
<protein>
    <submittedName>
        <fullName evidence="2">Uncharacterized protein</fullName>
    </submittedName>
</protein>
<evidence type="ECO:0000313" key="3">
    <source>
        <dbReference type="Proteomes" id="UP000754226"/>
    </source>
</evidence>